<dbReference type="GO" id="GO:0032543">
    <property type="term" value="P:mitochondrial translation"/>
    <property type="evidence" value="ECO:0007669"/>
    <property type="project" value="TreeGrafter"/>
</dbReference>
<evidence type="ECO:0008006" key="2">
    <source>
        <dbReference type="Google" id="ProtNLM"/>
    </source>
</evidence>
<dbReference type="OrthoDB" id="274752at2759"/>
<dbReference type="PANTHER" id="PTHR24088:SF0">
    <property type="entry name" value="SMALL RIBOSOMAL SUBUNIT PROTEIN US17M"/>
    <property type="match status" value="1"/>
</dbReference>
<organism evidence="1">
    <name type="scientific">Octopus bimaculoides</name>
    <name type="common">California two-spotted octopus</name>
    <dbReference type="NCBI Taxonomy" id="37653"/>
    <lineage>
        <taxon>Eukaryota</taxon>
        <taxon>Metazoa</taxon>
        <taxon>Spiralia</taxon>
        <taxon>Lophotrochozoa</taxon>
        <taxon>Mollusca</taxon>
        <taxon>Cephalopoda</taxon>
        <taxon>Coleoidea</taxon>
        <taxon>Octopodiformes</taxon>
        <taxon>Octopoda</taxon>
        <taxon>Incirrata</taxon>
        <taxon>Octopodidae</taxon>
        <taxon>Octopus</taxon>
    </lineage>
</organism>
<accession>A0A0L8H3K3</accession>
<proteinExistence type="predicted"/>
<dbReference type="STRING" id="37653.A0A0L8H3K3"/>
<gene>
    <name evidence="1" type="ORF">OCBIM_22023109mg</name>
</gene>
<dbReference type="EMBL" id="KQ419350">
    <property type="protein sequence ID" value="KOF83863.1"/>
    <property type="molecule type" value="Genomic_DNA"/>
</dbReference>
<reference evidence="1" key="1">
    <citation type="submission" date="2015-07" db="EMBL/GenBank/DDBJ databases">
        <title>MeaNS - Measles Nucleotide Surveillance Program.</title>
        <authorList>
            <person name="Tran T."/>
            <person name="Druce J."/>
        </authorList>
    </citation>
    <scope>NUCLEOTIDE SEQUENCE</scope>
    <source>
        <strain evidence="1">UCB-OBI-ISO-001</strain>
        <tissue evidence="1">Gonad</tissue>
    </source>
</reference>
<name>A0A0L8H3K3_OCTBM</name>
<protein>
    <recommendedName>
        <fullName evidence="2">Mitochondrial ribosomal protein S17</fullName>
    </recommendedName>
</protein>
<dbReference type="SUPFAM" id="SSF50249">
    <property type="entry name" value="Nucleic acid-binding proteins"/>
    <property type="match status" value="1"/>
</dbReference>
<dbReference type="OMA" id="KHFREND"/>
<dbReference type="PANTHER" id="PTHR24088">
    <property type="entry name" value="28S RIBOSOMAL PROTEIN S17, MITOCHONDRIAL"/>
    <property type="match status" value="1"/>
</dbReference>
<dbReference type="KEGG" id="obi:106872994"/>
<dbReference type="InterPro" id="IPR039193">
    <property type="entry name" value="Ribosomal_uS17m_metazoa"/>
</dbReference>
<dbReference type="GO" id="GO:0003735">
    <property type="term" value="F:structural constituent of ribosome"/>
    <property type="evidence" value="ECO:0007669"/>
    <property type="project" value="InterPro"/>
</dbReference>
<dbReference type="GO" id="GO:0005763">
    <property type="term" value="C:mitochondrial small ribosomal subunit"/>
    <property type="evidence" value="ECO:0007669"/>
    <property type="project" value="InterPro"/>
</dbReference>
<dbReference type="InterPro" id="IPR012340">
    <property type="entry name" value="NA-bd_OB-fold"/>
</dbReference>
<sequence length="117" mass="13380">MAATVRRILVGHVVKRSTVNPHAYRVQCLKLSLDRYLLKYFNKRSSYWALDPQKICDIGDVVVIDRLKERPSLQITHQIQSLLFKNGAVVDPITGKNCAGTKFVDMEIREKLLNKPS</sequence>
<dbReference type="Gene3D" id="2.40.50.140">
    <property type="entry name" value="Nucleic acid-binding proteins"/>
    <property type="match status" value="1"/>
</dbReference>
<dbReference type="AlphaFoldDB" id="A0A0L8H3K3"/>
<evidence type="ECO:0000313" key="1">
    <source>
        <dbReference type="EMBL" id="KOF83863.1"/>
    </source>
</evidence>